<reference evidence="2" key="1">
    <citation type="submission" date="2014-11" db="EMBL/GenBank/DDBJ databases">
        <authorList>
            <person name="Amaro Gonzalez C."/>
        </authorList>
    </citation>
    <scope>NUCLEOTIDE SEQUENCE</scope>
</reference>
<sequence>MTLISLFRCYIHYLSFPARCRILMLVFWRPYFYGSNMVIFILYLLFGLPIRSEHVYPFKRISILSRCPVSDLFFLFRSDTFSDAYLYYFPVYTFEKFSMLLAVQVKSGHTGLNMA</sequence>
<keyword evidence="1" id="KW-0472">Membrane</keyword>
<keyword evidence="1" id="KW-1133">Transmembrane helix</keyword>
<reference evidence="2" key="2">
    <citation type="journal article" date="2015" name="Fish Shellfish Immunol.">
        <title>Early steps in the European eel (Anguilla anguilla)-Vibrio vulnificus interaction in the gills: Role of the RtxA13 toxin.</title>
        <authorList>
            <person name="Callol A."/>
            <person name="Pajuelo D."/>
            <person name="Ebbesson L."/>
            <person name="Teles M."/>
            <person name="MacKenzie S."/>
            <person name="Amaro C."/>
        </authorList>
    </citation>
    <scope>NUCLEOTIDE SEQUENCE</scope>
</reference>
<organism evidence="2">
    <name type="scientific">Anguilla anguilla</name>
    <name type="common">European freshwater eel</name>
    <name type="synonym">Muraena anguilla</name>
    <dbReference type="NCBI Taxonomy" id="7936"/>
    <lineage>
        <taxon>Eukaryota</taxon>
        <taxon>Metazoa</taxon>
        <taxon>Chordata</taxon>
        <taxon>Craniata</taxon>
        <taxon>Vertebrata</taxon>
        <taxon>Euteleostomi</taxon>
        <taxon>Actinopterygii</taxon>
        <taxon>Neopterygii</taxon>
        <taxon>Teleostei</taxon>
        <taxon>Anguilliformes</taxon>
        <taxon>Anguillidae</taxon>
        <taxon>Anguilla</taxon>
    </lineage>
</organism>
<feature type="transmembrane region" description="Helical" evidence="1">
    <location>
        <begin position="31"/>
        <end position="50"/>
    </location>
</feature>
<evidence type="ECO:0000256" key="1">
    <source>
        <dbReference type="SAM" id="Phobius"/>
    </source>
</evidence>
<accession>A0A0E9ULY7</accession>
<proteinExistence type="predicted"/>
<protein>
    <submittedName>
        <fullName evidence="2">Uncharacterized protein</fullName>
    </submittedName>
</protein>
<keyword evidence="1" id="KW-0812">Transmembrane</keyword>
<name>A0A0E9ULY7_ANGAN</name>
<dbReference type="AlphaFoldDB" id="A0A0E9ULY7"/>
<dbReference type="EMBL" id="GBXM01042589">
    <property type="protein sequence ID" value="JAH65988.1"/>
    <property type="molecule type" value="Transcribed_RNA"/>
</dbReference>
<evidence type="ECO:0000313" key="2">
    <source>
        <dbReference type="EMBL" id="JAH65988.1"/>
    </source>
</evidence>